<dbReference type="InterPro" id="IPR050086">
    <property type="entry name" value="MetN_ABC_transporter-like"/>
</dbReference>
<dbReference type="HOGENOM" id="CLU_000604_1_22_11"/>
<evidence type="ECO:0000313" key="13">
    <source>
        <dbReference type="Proteomes" id="UP000002026"/>
    </source>
</evidence>
<dbReference type="InterPro" id="IPR003439">
    <property type="entry name" value="ABC_transporter-like_ATP-bd"/>
</dbReference>
<dbReference type="Gene3D" id="3.40.50.300">
    <property type="entry name" value="P-loop containing nucleotide triphosphate hydrolases"/>
    <property type="match status" value="1"/>
</dbReference>
<evidence type="ECO:0000259" key="11">
    <source>
        <dbReference type="PROSITE" id="PS50893"/>
    </source>
</evidence>
<dbReference type="SUPFAM" id="SSF52540">
    <property type="entry name" value="P-loop containing nucleoside triphosphate hydrolases"/>
    <property type="match status" value="1"/>
</dbReference>
<evidence type="ECO:0000256" key="6">
    <source>
        <dbReference type="ARBA" id="ARBA00022967"/>
    </source>
</evidence>
<gene>
    <name evidence="12" type="ordered locus">Shel_25830</name>
</gene>
<comment type="similarity">
    <text evidence="1">Belongs to the ABC transporter superfamily.</text>
</comment>
<evidence type="ECO:0000256" key="8">
    <source>
        <dbReference type="ARBA" id="ARBA00023136"/>
    </source>
</evidence>
<dbReference type="Proteomes" id="UP000002026">
    <property type="component" value="Chromosome"/>
</dbReference>
<dbReference type="CDD" id="cd03258">
    <property type="entry name" value="ABC_MetN_methionine_transporter"/>
    <property type="match status" value="1"/>
</dbReference>
<evidence type="ECO:0000313" key="12">
    <source>
        <dbReference type="EMBL" id="ACV23588.1"/>
    </source>
</evidence>
<dbReference type="PROSITE" id="PS50893">
    <property type="entry name" value="ABC_TRANSPORTER_2"/>
    <property type="match status" value="1"/>
</dbReference>
<dbReference type="eggNOG" id="COG1135">
    <property type="taxonomic scope" value="Bacteria"/>
</dbReference>
<name>C7N2T0_SLAHD</name>
<keyword evidence="5" id="KW-0067">ATP-binding</keyword>
<dbReference type="GO" id="GO:0006865">
    <property type="term" value="P:amino acid transport"/>
    <property type="evidence" value="ECO:0007669"/>
    <property type="project" value="UniProtKB-KW"/>
</dbReference>
<keyword evidence="8" id="KW-0472">Membrane</keyword>
<dbReference type="InterPro" id="IPR017871">
    <property type="entry name" value="ABC_transporter-like_CS"/>
</dbReference>
<keyword evidence="13" id="KW-1185">Reference proteome</keyword>
<dbReference type="Pfam" id="PF00005">
    <property type="entry name" value="ABC_tran"/>
    <property type="match status" value="1"/>
</dbReference>
<dbReference type="RefSeq" id="WP_012799686.1">
    <property type="nucleotide sequence ID" value="NC_013165.1"/>
</dbReference>
<evidence type="ECO:0000256" key="9">
    <source>
        <dbReference type="ARBA" id="ARBA00054718"/>
    </source>
</evidence>
<evidence type="ECO:0000256" key="10">
    <source>
        <dbReference type="ARBA" id="ARBA00063837"/>
    </source>
</evidence>
<dbReference type="EMBL" id="CP001684">
    <property type="protein sequence ID" value="ACV23588.1"/>
    <property type="molecule type" value="Genomic_DNA"/>
</dbReference>
<dbReference type="KEGG" id="shi:Shel_25830"/>
<dbReference type="GO" id="GO:0016887">
    <property type="term" value="F:ATP hydrolysis activity"/>
    <property type="evidence" value="ECO:0007669"/>
    <property type="project" value="InterPro"/>
</dbReference>
<dbReference type="InterPro" id="IPR041701">
    <property type="entry name" value="MetN_ABC"/>
</dbReference>
<keyword evidence="7" id="KW-0029">Amino-acid transport</keyword>
<dbReference type="PANTHER" id="PTHR43166:SF30">
    <property type="entry name" value="METHIONINE IMPORT ATP-BINDING PROTEIN METN"/>
    <property type="match status" value="1"/>
</dbReference>
<dbReference type="GO" id="GO:0005524">
    <property type="term" value="F:ATP binding"/>
    <property type="evidence" value="ECO:0007669"/>
    <property type="project" value="UniProtKB-KW"/>
</dbReference>
<evidence type="ECO:0000256" key="7">
    <source>
        <dbReference type="ARBA" id="ARBA00022970"/>
    </source>
</evidence>
<dbReference type="InterPro" id="IPR027417">
    <property type="entry name" value="P-loop_NTPase"/>
</dbReference>
<keyword evidence="6" id="KW-1278">Translocase</keyword>
<dbReference type="InterPro" id="IPR003593">
    <property type="entry name" value="AAA+_ATPase"/>
</dbReference>
<sequence>MGEPAIHIEGLRKVFTDRKNQSVEVLKGIDLDIEKGDIYGIIGLSGAGKSTFVRCLNRLEEITSGTIAIDGVDIASLSKRELAAKRQEIGMIFQHFNLFDSKTVRDNVAYPLKIAGVDKQVQQEKVSRLLEEVGLADKADYYPSQLSGGQKQRVGIARAMANDPKVLLCDEATSALDPLTTLSVLDLIKFMNKEHGVTVVMISHEINVMRYACNHVAVIENGLIVEKGPAHEVLDAPCSETGQMFLSVEKQLSQTWASEKPKVR</sequence>
<evidence type="ECO:0000256" key="5">
    <source>
        <dbReference type="ARBA" id="ARBA00022840"/>
    </source>
</evidence>
<dbReference type="GO" id="GO:0005886">
    <property type="term" value="C:plasma membrane"/>
    <property type="evidence" value="ECO:0007669"/>
    <property type="project" value="UniProtKB-ARBA"/>
</dbReference>
<dbReference type="PROSITE" id="PS00211">
    <property type="entry name" value="ABC_TRANSPORTER_1"/>
    <property type="match status" value="1"/>
</dbReference>
<keyword evidence="2" id="KW-0813">Transport</keyword>
<evidence type="ECO:0000256" key="2">
    <source>
        <dbReference type="ARBA" id="ARBA00022448"/>
    </source>
</evidence>
<reference evidence="12 13" key="1">
    <citation type="journal article" date="2009" name="Stand. Genomic Sci.">
        <title>Complete genome sequence of Slackia heliotrinireducens type strain (RHS 1).</title>
        <authorList>
            <person name="Pukall R."/>
            <person name="Lapidus A."/>
            <person name="Nolan M."/>
            <person name="Copeland A."/>
            <person name="Glavina Del Rio T."/>
            <person name="Lucas S."/>
            <person name="Chen F."/>
            <person name="Tice H."/>
            <person name="Cheng J.F."/>
            <person name="Chertkov O."/>
            <person name="Bruce D."/>
            <person name="Goodwin L."/>
            <person name="Kuske C."/>
            <person name="Brettin T."/>
            <person name="Detter J.C."/>
            <person name="Han C."/>
            <person name="Pitluck S."/>
            <person name="Pati A."/>
            <person name="Mavrommatis K."/>
            <person name="Ivanova N."/>
            <person name="Ovchinnikova G."/>
            <person name="Chen A."/>
            <person name="Palaniappan K."/>
            <person name="Schneider S."/>
            <person name="Rohde M."/>
            <person name="Chain P."/>
            <person name="D'haeseleer P."/>
            <person name="Goker M."/>
            <person name="Bristow J."/>
            <person name="Eisen J.A."/>
            <person name="Markowitz V."/>
            <person name="Kyrpides N.C."/>
            <person name="Klenk H.P."/>
            <person name="Hugenholtz P."/>
        </authorList>
    </citation>
    <scope>NUCLEOTIDE SEQUENCE [LARGE SCALE GENOMIC DNA]</scope>
    <source>
        <strain evidence="13">ATCC 29202 / DSM 20476 / NCTC 11029 / RHS 1</strain>
    </source>
</reference>
<dbReference type="SMART" id="SM00382">
    <property type="entry name" value="AAA"/>
    <property type="match status" value="1"/>
</dbReference>
<dbReference type="PANTHER" id="PTHR43166">
    <property type="entry name" value="AMINO ACID IMPORT ATP-BINDING PROTEIN"/>
    <property type="match status" value="1"/>
</dbReference>
<organism evidence="12 13">
    <name type="scientific">Slackia heliotrinireducens (strain ATCC 29202 / DSM 20476 / NCTC 11029 / RHS 1)</name>
    <name type="common">Peptococcus heliotrinreducens</name>
    <dbReference type="NCBI Taxonomy" id="471855"/>
    <lineage>
        <taxon>Bacteria</taxon>
        <taxon>Bacillati</taxon>
        <taxon>Actinomycetota</taxon>
        <taxon>Coriobacteriia</taxon>
        <taxon>Eggerthellales</taxon>
        <taxon>Eggerthellaceae</taxon>
        <taxon>Slackia</taxon>
    </lineage>
</organism>
<proteinExistence type="inferred from homology"/>
<comment type="function">
    <text evidence="9">Part of the ABC transporter FtsEX involved in cellular division. Has ATPase activity.</text>
</comment>
<dbReference type="AlphaFoldDB" id="C7N2T0"/>
<comment type="subunit">
    <text evidence="10">Homodimer. Forms a membrane-associated complex with FtsX.</text>
</comment>
<evidence type="ECO:0000256" key="4">
    <source>
        <dbReference type="ARBA" id="ARBA00022741"/>
    </source>
</evidence>
<dbReference type="FunFam" id="3.40.50.300:FF:000056">
    <property type="entry name" value="Cell division ATP-binding protein FtsE"/>
    <property type="match status" value="1"/>
</dbReference>
<keyword evidence="4" id="KW-0547">Nucleotide-binding</keyword>
<evidence type="ECO:0000256" key="1">
    <source>
        <dbReference type="ARBA" id="ARBA00005417"/>
    </source>
</evidence>
<dbReference type="STRING" id="471855.Shel_25830"/>
<evidence type="ECO:0000256" key="3">
    <source>
        <dbReference type="ARBA" id="ARBA00022475"/>
    </source>
</evidence>
<accession>C7N2T0</accession>
<feature type="domain" description="ABC transporter" evidence="11">
    <location>
        <begin position="6"/>
        <end position="246"/>
    </location>
</feature>
<protein>
    <submittedName>
        <fullName evidence="12">ABC-type metal ion transport system, ATPase component</fullName>
    </submittedName>
</protein>
<keyword evidence="3" id="KW-1003">Cell membrane</keyword>